<accession>A0AAV5LUC7</accession>
<proteinExistence type="predicted"/>
<dbReference type="Pfam" id="PF00078">
    <property type="entry name" value="RVT_1"/>
    <property type="match status" value="1"/>
</dbReference>
<name>A0AAV5LUC7_9ROSI</name>
<dbReference type="Gene3D" id="3.60.10.10">
    <property type="entry name" value="Endonuclease/exonuclease/phosphatase"/>
    <property type="match status" value="1"/>
</dbReference>
<feature type="compositionally biased region" description="Basic and acidic residues" evidence="1">
    <location>
        <begin position="312"/>
        <end position="326"/>
    </location>
</feature>
<dbReference type="PROSITE" id="PS50878">
    <property type="entry name" value="RT_POL"/>
    <property type="match status" value="1"/>
</dbReference>
<reference evidence="3 4" key="1">
    <citation type="journal article" date="2021" name="Commun. Biol.">
        <title>The genome of Shorea leprosula (Dipterocarpaceae) highlights the ecological relevance of drought in aseasonal tropical rainforests.</title>
        <authorList>
            <person name="Ng K.K.S."/>
            <person name="Kobayashi M.J."/>
            <person name="Fawcett J.A."/>
            <person name="Hatakeyama M."/>
            <person name="Paape T."/>
            <person name="Ng C.H."/>
            <person name="Ang C.C."/>
            <person name="Tnah L.H."/>
            <person name="Lee C.T."/>
            <person name="Nishiyama T."/>
            <person name="Sese J."/>
            <person name="O'Brien M.J."/>
            <person name="Copetti D."/>
            <person name="Mohd Noor M.I."/>
            <person name="Ong R.C."/>
            <person name="Putra M."/>
            <person name="Sireger I.Z."/>
            <person name="Indrioko S."/>
            <person name="Kosugi Y."/>
            <person name="Izuno A."/>
            <person name="Isagi Y."/>
            <person name="Lee S.L."/>
            <person name="Shimizu K.K."/>
        </authorList>
    </citation>
    <scope>NUCLEOTIDE SEQUENCE [LARGE SCALE GENOMIC DNA]</scope>
    <source>
        <strain evidence="3">214</strain>
    </source>
</reference>
<dbReference type="InterPro" id="IPR036691">
    <property type="entry name" value="Endo/exonu/phosph_ase_sf"/>
</dbReference>
<organism evidence="3 4">
    <name type="scientific">Rubroshorea leprosula</name>
    <dbReference type="NCBI Taxonomy" id="152421"/>
    <lineage>
        <taxon>Eukaryota</taxon>
        <taxon>Viridiplantae</taxon>
        <taxon>Streptophyta</taxon>
        <taxon>Embryophyta</taxon>
        <taxon>Tracheophyta</taxon>
        <taxon>Spermatophyta</taxon>
        <taxon>Magnoliopsida</taxon>
        <taxon>eudicotyledons</taxon>
        <taxon>Gunneridae</taxon>
        <taxon>Pentapetalae</taxon>
        <taxon>rosids</taxon>
        <taxon>malvids</taxon>
        <taxon>Malvales</taxon>
        <taxon>Dipterocarpaceae</taxon>
        <taxon>Rubroshorea</taxon>
    </lineage>
</organism>
<dbReference type="PANTHER" id="PTHR31635">
    <property type="entry name" value="REVERSE TRANSCRIPTASE DOMAIN-CONTAINING PROTEIN-RELATED"/>
    <property type="match status" value="1"/>
</dbReference>
<dbReference type="InterPro" id="IPR000477">
    <property type="entry name" value="RT_dom"/>
</dbReference>
<keyword evidence="4" id="KW-1185">Reference proteome</keyword>
<dbReference type="PANTHER" id="PTHR31635:SF196">
    <property type="entry name" value="REVERSE TRANSCRIPTASE DOMAIN-CONTAINING PROTEIN-RELATED"/>
    <property type="match status" value="1"/>
</dbReference>
<feature type="domain" description="Reverse transcriptase" evidence="2">
    <location>
        <begin position="752"/>
        <end position="1030"/>
    </location>
</feature>
<evidence type="ECO:0000313" key="4">
    <source>
        <dbReference type="Proteomes" id="UP001054252"/>
    </source>
</evidence>
<evidence type="ECO:0000256" key="1">
    <source>
        <dbReference type="SAM" id="MobiDB-lite"/>
    </source>
</evidence>
<dbReference type="SUPFAM" id="SSF56219">
    <property type="entry name" value="DNase I-like"/>
    <property type="match status" value="1"/>
</dbReference>
<feature type="compositionally biased region" description="Basic and acidic residues" evidence="1">
    <location>
        <begin position="343"/>
        <end position="356"/>
    </location>
</feature>
<feature type="compositionally biased region" description="Polar residues" evidence="1">
    <location>
        <begin position="328"/>
        <end position="342"/>
    </location>
</feature>
<gene>
    <name evidence="3" type="ORF">SLEP1_g48400</name>
</gene>
<feature type="region of interest" description="Disordered" evidence="1">
    <location>
        <begin position="409"/>
        <end position="429"/>
    </location>
</feature>
<comment type="caution">
    <text evidence="3">The sequence shown here is derived from an EMBL/GenBank/DDBJ whole genome shotgun (WGS) entry which is preliminary data.</text>
</comment>
<sequence length="1348" mass="155262">MLERELDQIKVGGIKIHVNQPRFDRKAKIQRDGSQNNAGKTISFEANRRADMTYADILRGSKKNGLGSTQATATEQLIQNKDKNRKAIHTTKGRKEWIAKSRDSKWRGWEFRAEESDFEWVKGSFVGTARAVELIATIQEKFYMEGYFSISLKPMGGKLVLLPWSPSMVATERFTWIKCQGVPLHAWGPEFFHDLSMIWGKFISLDDRTSNKKRFDVGRVLISTPCMEMISKNLTVKINGEFYNIQCTKEEHSNNLFTLRSNFGIKNKSCSDHDSESWSLGSVEAAGSVNGMLERSKNRSDTGDEEDNDMAPWHERDEEDLKERQCQDMWSTQALNEASENYTSKERNSKSRHEMMGETSHGGGRMGLTAVNFEISNDASGINEVEPIEENCSWVEETIVENRFSVGNEPKKQQEGGWRGGDGQQYWDDETVDEGEGRIKNLEEEQKDKGIKGKNELWSKLGNIVNYKDTGVCVGGDFNVTISQEERRGCRGIQKEMEGFEVFIAETGLIDLPMIGRRFTWHPKFKDKVAEVWRTKELQGIGGFILKEKLKATNVYLKKWSTEHNSELNKTIEECKEVILQIDVKGEAQTLIEEELELKKKNEVNLWQKMQIKDCMVREKARTQWLKLGDANSKFFHQCIKGRWCRNEINYLEVGGTKLMEITELKEGVMKYFQELFTKDDWERPILEGIEFKKVTLEQNIMLTAQFTEEEIKEAMWDCDSSKAPGPNGFNFGFLKAMWEIVKDDVVKFVEDFHTSGRLVRGSNASFIVLIPKKENPVRIEDYRPISLIRCMYKIIAKLLANKMKKVMEGLISEQQLAFIQGRQLLDSVVVANETIDKIKKKKKKSLIFKIDFKKAYDKVSWNFIDYMLMRMGFDNVWRKWIMECLRSSTISVLLNGSATKELSVSKGLRQGDPLSPFLFLIAAEGLSKLLASAEKKDLFNGITVGSKGLKISHLQFADDTIIFGEASKRNVKAIKSILRIFEMVSGLRINYNKSKLYGMNIEEEVSQRWAIFLNYKTGKLPMTYLGMPIGASLRSKDTWAELINKIGRKLAGWKNRMFNLALMGKWWGRLVNEQGGLWRRVLLDKYGGEGGSWGEWITEGQNRGSRWWKDVCKINELIEGKRDWVKSGFKLVIGDGAKVSFWRQVWMGSHSLDVMFPQLSYLSTDRQSTMQQMGEWIGGSWRWRLKWRRRLSIREQDQETQLRSIIQNVQIRKDVDDRWWWRYEKDGEYTVKSAYKMLTTTEEGDEIKCLKRCWNSTIPLKICAFSWLSVLGRTPCKGFPMPVGLMIGTVRYGEIAKEDKKPNTGVVSTHKFGVDTIRVLQPIREAEPTTFHPSLDPPKESSLNEIE</sequence>
<evidence type="ECO:0000259" key="2">
    <source>
        <dbReference type="PROSITE" id="PS50878"/>
    </source>
</evidence>
<dbReference type="EMBL" id="BPVZ01000144">
    <property type="protein sequence ID" value="GKV40798.1"/>
    <property type="molecule type" value="Genomic_DNA"/>
</dbReference>
<feature type="region of interest" description="Disordered" evidence="1">
    <location>
        <begin position="289"/>
        <end position="366"/>
    </location>
</feature>
<evidence type="ECO:0000313" key="3">
    <source>
        <dbReference type="EMBL" id="GKV40798.1"/>
    </source>
</evidence>
<dbReference type="SUPFAM" id="SSF56672">
    <property type="entry name" value="DNA/RNA polymerases"/>
    <property type="match status" value="1"/>
</dbReference>
<dbReference type="InterPro" id="IPR043502">
    <property type="entry name" value="DNA/RNA_pol_sf"/>
</dbReference>
<dbReference type="Proteomes" id="UP001054252">
    <property type="component" value="Unassembled WGS sequence"/>
</dbReference>
<protein>
    <recommendedName>
        <fullName evidence="2">Reverse transcriptase domain-containing protein</fullName>
    </recommendedName>
</protein>
<dbReference type="CDD" id="cd01650">
    <property type="entry name" value="RT_nLTR_like"/>
    <property type="match status" value="1"/>
</dbReference>
<feature type="region of interest" description="Disordered" evidence="1">
    <location>
        <begin position="1329"/>
        <end position="1348"/>
    </location>
</feature>